<dbReference type="Pfam" id="PF21761">
    <property type="entry name" value="RedAm-like_C"/>
    <property type="match status" value="1"/>
</dbReference>
<evidence type="ECO:0000313" key="4">
    <source>
        <dbReference type="Proteomes" id="UP000077701"/>
    </source>
</evidence>
<dbReference type="Gene3D" id="1.10.1040.10">
    <property type="entry name" value="N-(1-d-carboxylethyl)-l-norvaline Dehydrogenase, domain 2"/>
    <property type="match status" value="1"/>
</dbReference>
<evidence type="ECO:0000313" key="3">
    <source>
        <dbReference type="EMBL" id="GAT69472.1"/>
    </source>
</evidence>
<feature type="domain" description="NADPH-dependent reductive aminase-like C-terminal" evidence="2">
    <location>
        <begin position="59"/>
        <end position="120"/>
    </location>
</feature>
<dbReference type="GO" id="GO:0050661">
    <property type="term" value="F:NADP binding"/>
    <property type="evidence" value="ECO:0007669"/>
    <property type="project" value="InterPro"/>
</dbReference>
<organism evidence="3 4">
    <name type="scientific">Planomonospora sphaerica</name>
    <dbReference type="NCBI Taxonomy" id="161355"/>
    <lineage>
        <taxon>Bacteria</taxon>
        <taxon>Bacillati</taxon>
        <taxon>Actinomycetota</taxon>
        <taxon>Actinomycetes</taxon>
        <taxon>Streptosporangiales</taxon>
        <taxon>Streptosporangiaceae</taxon>
        <taxon>Planomonospora</taxon>
    </lineage>
</organism>
<proteinExistence type="predicted"/>
<dbReference type="InterPro" id="IPR036291">
    <property type="entry name" value="NAD(P)-bd_dom_sf"/>
</dbReference>
<gene>
    <name evidence="3" type="ORF">PS9374_05147</name>
</gene>
<reference evidence="3 4" key="1">
    <citation type="journal article" date="2016" name="Genome Announc.">
        <title>Draft Genome Sequence of Planomonospora sphaerica JCM9374, a Rare Actinomycete.</title>
        <authorList>
            <person name="Dohra H."/>
            <person name="Suzuki T."/>
            <person name="Inoue Y."/>
            <person name="Kodani S."/>
        </authorList>
    </citation>
    <scope>NUCLEOTIDE SEQUENCE [LARGE SCALE GENOMIC DNA]</scope>
    <source>
        <strain evidence="3 4">JCM 9374</strain>
    </source>
</reference>
<dbReference type="EMBL" id="BDCX01000013">
    <property type="protein sequence ID" value="GAT69472.1"/>
    <property type="molecule type" value="Genomic_DNA"/>
</dbReference>
<reference evidence="4" key="2">
    <citation type="submission" date="2016-04" db="EMBL/GenBank/DDBJ databases">
        <title>Planomonospora sphaerica JCM9374 whole genome shotgun sequence.</title>
        <authorList>
            <person name="Suzuki T."/>
            <person name="Dohra H."/>
            <person name="Kodani S."/>
        </authorList>
    </citation>
    <scope>NUCLEOTIDE SEQUENCE [LARGE SCALE GENOMIC DNA]</scope>
    <source>
        <strain evidence="4">JCM 9374</strain>
    </source>
</reference>
<protein>
    <submittedName>
        <fullName evidence="3">Oxidoreductase</fullName>
    </submittedName>
</protein>
<dbReference type="InterPro" id="IPR006115">
    <property type="entry name" value="6PGDH_NADP-bd"/>
</dbReference>
<sequence>MTTTTAAADNATTAASRVTVLGPGSMGSPIARTFVERGYRTTVWNRTVGRSALLGGVGGEYPPDLGSLRVQAALVDGMIGHREPVGVEAMRMRQAKEPMDRRIADGHGEQEISSLFELLAEEGRTAS</sequence>
<dbReference type="Pfam" id="PF03446">
    <property type="entry name" value="NAD_binding_2"/>
    <property type="match status" value="1"/>
</dbReference>
<dbReference type="InterPro" id="IPR048666">
    <property type="entry name" value="RedAm-like_C"/>
</dbReference>
<dbReference type="OrthoDB" id="4535742at2"/>
<evidence type="ECO:0000259" key="2">
    <source>
        <dbReference type="Pfam" id="PF21761"/>
    </source>
</evidence>
<dbReference type="STRING" id="161355.PS9374_05147"/>
<dbReference type="AlphaFoldDB" id="A0A171DKW8"/>
<name>A0A171DKW8_9ACTN</name>
<evidence type="ECO:0000259" key="1">
    <source>
        <dbReference type="Pfam" id="PF03446"/>
    </source>
</evidence>
<accession>A0A171DKW8</accession>
<dbReference type="Gene3D" id="3.40.50.720">
    <property type="entry name" value="NAD(P)-binding Rossmann-like Domain"/>
    <property type="match status" value="1"/>
</dbReference>
<keyword evidence="4" id="KW-1185">Reference proteome</keyword>
<dbReference type="Proteomes" id="UP000077701">
    <property type="component" value="Unassembled WGS sequence"/>
</dbReference>
<dbReference type="InterPro" id="IPR013328">
    <property type="entry name" value="6PGD_dom2"/>
</dbReference>
<dbReference type="RefSeq" id="WP_084008772.1">
    <property type="nucleotide sequence ID" value="NZ_BDCX01000013.1"/>
</dbReference>
<comment type="caution">
    <text evidence="3">The sequence shown here is derived from an EMBL/GenBank/DDBJ whole genome shotgun (WGS) entry which is preliminary data.</text>
</comment>
<dbReference type="SUPFAM" id="SSF51735">
    <property type="entry name" value="NAD(P)-binding Rossmann-fold domains"/>
    <property type="match status" value="1"/>
</dbReference>
<feature type="domain" description="6-phosphogluconate dehydrogenase NADP-binding" evidence="1">
    <location>
        <begin position="18"/>
        <end position="51"/>
    </location>
</feature>